<dbReference type="PROSITE" id="PS50043">
    <property type="entry name" value="HTH_LUXR_2"/>
    <property type="match status" value="1"/>
</dbReference>
<keyword evidence="3" id="KW-0804">Transcription</keyword>
<dbReference type="SUPFAM" id="SSF46894">
    <property type="entry name" value="C-terminal effector domain of the bipartite response regulators"/>
    <property type="match status" value="1"/>
</dbReference>
<dbReference type="InterPro" id="IPR000792">
    <property type="entry name" value="Tscrpt_reg_LuxR_C"/>
</dbReference>
<dbReference type="CDD" id="cd00130">
    <property type="entry name" value="PAS"/>
    <property type="match status" value="1"/>
</dbReference>
<dbReference type="GO" id="GO:0003677">
    <property type="term" value="F:DNA binding"/>
    <property type="evidence" value="ECO:0007669"/>
    <property type="project" value="UniProtKB-KW"/>
</dbReference>
<dbReference type="InterPro" id="IPR013656">
    <property type="entry name" value="PAS_4"/>
</dbReference>
<name>A0A128FI81_9GAMM</name>
<dbReference type="InterPro" id="IPR016032">
    <property type="entry name" value="Sig_transdc_resp-reg_C-effctor"/>
</dbReference>
<evidence type="ECO:0000256" key="2">
    <source>
        <dbReference type="ARBA" id="ARBA00023125"/>
    </source>
</evidence>
<dbReference type="SMART" id="SM00421">
    <property type="entry name" value="HTH_LUXR"/>
    <property type="match status" value="1"/>
</dbReference>
<reference evidence="6" key="1">
    <citation type="submission" date="2016-02" db="EMBL/GenBank/DDBJ databases">
        <authorList>
            <person name="Rodrigo-Torres Lidia"/>
            <person name="Arahal R.David."/>
        </authorList>
    </citation>
    <scope>NUCLEOTIDE SEQUENCE [LARGE SCALE GENOMIC DNA]</scope>
    <source>
        <strain evidence="6">CECT 8713</strain>
    </source>
</reference>
<dbReference type="GO" id="GO:0006355">
    <property type="term" value="P:regulation of DNA-templated transcription"/>
    <property type="evidence" value="ECO:0007669"/>
    <property type="project" value="InterPro"/>
</dbReference>
<dbReference type="InterPro" id="IPR036388">
    <property type="entry name" value="WH-like_DNA-bd_sf"/>
</dbReference>
<dbReference type="Gene3D" id="3.30.450.20">
    <property type="entry name" value="PAS domain"/>
    <property type="match status" value="1"/>
</dbReference>
<sequence>MHSTQIMNDMSLPPSMLISLFEQLPGCWGCKDTQSRFVHVNNAYARLVGARTPDELKGKSDGQLPEAIAEHAEQFREQDLHVIKSGKYIRVLNIHPYPDGHWQAHVFTKVPWYGSKGEILGTIFHGQPLNDNPMLGVGQWICKAAGIEPVESLTTEGTKSAMQLSTRESEVLFFHQFGKKPQFIAQSLGVSVKTIENHFANLRVKLGASNKTELVDKALEMGVGCKIPDSLLKQQLTFVLSQ</sequence>
<protein>
    <submittedName>
        <fullName evidence="5">Response regulator FixJ</fullName>
    </submittedName>
</protein>
<evidence type="ECO:0000259" key="4">
    <source>
        <dbReference type="PROSITE" id="PS50043"/>
    </source>
</evidence>
<dbReference type="CDD" id="cd06170">
    <property type="entry name" value="LuxR_C_like"/>
    <property type="match status" value="1"/>
</dbReference>
<gene>
    <name evidence="5" type="ORF">GMA8713_04239</name>
</gene>
<organism evidence="5 6">
    <name type="scientific">Grimontia marina</name>
    <dbReference type="NCBI Taxonomy" id="646534"/>
    <lineage>
        <taxon>Bacteria</taxon>
        <taxon>Pseudomonadati</taxon>
        <taxon>Pseudomonadota</taxon>
        <taxon>Gammaproteobacteria</taxon>
        <taxon>Vibrionales</taxon>
        <taxon>Vibrionaceae</taxon>
        <taxon>Grimontia</taxon>
    </lineage>
</organism>
<dbReference type="Proteomes" id="UP000073601">
    <property type="component" value="Unassembled WGS sequence"/>
</dbReference>
<evidence type="ECO:0000313" key="5">
    <source>
        <dbReference type="EMBL" id="CZF86205.1"/>
    </source>
</evidence>
<dbReference type="RefSeq" id="WP_232314512.1">
    <property type="nucleotide sequence ID" value="NZ_CAWRCI010000056.1"/>
</dbReference>
<keyword evidence="1" id="KW-0805">Transcription regulation</keyword>
<keyword evidence="6" id="KW-1185">Reference proteome</keyword>
<dbReference type="Pfam" id="PF00196">
    <property type="entry name" value="GerE"/>
    <property type="match status" value="1"/>
</dbReference>
<dbReference type="PANTHER" id="PTHR44688">
    <property type="entry name" value="DNA-BINDING TRANSCRIPTIONAL ACTIVATOR DEVR_DOSR"/>
    <property type="match status" value="1"/>
</dbReference>
<dbReference type="PRINTS" id="PR00038">
    <property type="entry name" value="HTHLUXR"/>
</dbReference>
<evidence type="ECO:0000256" key="3">
    <source>
        <dbReference type="ARBA" id="ARBA00023163"/>
    </source>
</evidence>
<dbReference type="InterPro" id="IPR035965">
    <property type="entry name" value="PAS-like_dom_sf"/>
</dbReference>
<accession>A0A128FI81</accession>
<dbReference type="SUPFAM" id="SSF55785">
    <property type="entry name" value="PYP-like sensor domain (PAS domain)"/>
    <property type="match status" value="1"/>
</dbReference>
<dbReference type="PANTHER" id="PTHR44688:SF16">
    <property type="entry name" value="DNA-BINDING TRANSCRIPTIONAL ACTIVATOR DEVR_DOSR"/>
    <property type="match status" value="1"/>
</dbReference>
<keyword evidence="2" id="KW-0238">DNA-binding</keyword>
<evidence type="ECO:0000256" key="1">
    <source>
        <dbReference type="ARBA" id="ARBA00023015"/>
    </source>
</evidence>
<dbReference type="AlphaFoldDB" id="A0A128FI81"/>
<dbReference type="Pfam" id="PF08448">
    <property type="entry name" value="PAS_4"/>
    <property type="match status" value="1"/>
</dbReference>
<evidence type="ECO:0000313" key="6">
    <source>
        <dbReference type="Proteomes" id="UP000073601"/>
    </source>
</evidence>
<proteinExistence type="predicted"/>
<dbReference type="InterPro" id="IPR000014">
    <property type="entry name" value="PAS"/>
</dbReference>
<dbReference type="EMBL" id="FIZY01000056">
    <property type="protein sequence ID" value="CZF86205.1"/>
    <property type="molecule type" value="Genomic_DNA"/>
</dbReference>
<feature type="domain" description="HTH luxR-type" evidence="4">
    <location>
        <begin position="157"/>
        <end position="222"/>
    </location>
</feature>
<dbReference type="Gene3D" id="1.10.10.10">
    <property type="entry name" value="Winged helix-like DNA-binding domain superfamily/Winged helix DNA-binding domain"/>
    <property type="match status" value="1"/>
</dbReference>